<dbReference type="InterPro" id="IPR013762">
    <property type="entry name" value="Integrase-like_cat_sf"/>
</dbReference>
<evidence type="ECO:0000256" key="4">
    <source>
        <dbReference type="ARBA" id="ARBA00023172"/>
    </source>
</evidence>
<evidence type="ECO:0000256" key="5">
    <source>
        <dbReference type="PROSITE-ProRule" id="PRU01248"/>
    </source>
</evidence>
<comment type="caution">
    <text evidence="8">The sequence shown here is derived from an EMBL/GenBank/DDBJ whole genome shotgun (WGS) entry which is preliminary data.</text>
</comment>
<dbReference type="InterPro" id="IPR011010">
    <property type="entry name" value="DNA_brk_join_enz"/>
</dbReference>
<dbReference type="EMBL" id="JBIAQY010000003">
    <property type="protein sequence ID" value="MFF3567937.1"/>
    <property type="molecule type" value="Genomic_DNA"/>
</dbReference>
<organism evidence="8 9">
    <name type="scientific">Nocardia jiangxiensis</name>
    <dbReference type="NCBI Taxonomy" id="282685"/>
    <lineage>
        <taxon>Bacteria</taxon>
        <taxon>Bacillati</taxon>
        <taxon>Actinomycetota</taxon>
        <taxon>Actinomycetes</taxon>
        <taxon>Mycobacteriales</taxon>
        <taxon>Nocardiaceae</taxon>
        <taxon>Nocardia</taxon>
    </lineage>
</organism>
<keyword evidence="3 5" id="KW-0238">DNA-binding</keyword>
<dbReference type="Pfam" id="PF00356">
    <property type="entry name" value="LacI"/>
    <property type="match status" value="1"/>
</dbReference>
<keyword evidence="2" id="KW-0229">DNA integration</keyword>
<dbReference type="Proteomes" id="UP001601992">
    <property type="component" value="Unassembled WGS sequence"/>
</dbReference>
<dbReference type="Pfam" id="PF14659">
    <property type="entry name" value="Phage_int_SAM_3"/>
    <property type="match status" value="1"/>
</dbReference>
<accession>A0ABW6RVB5</accession>
<dbReference type="CDD" id="cd01392">
    <property type="entry name" value="HTH_LacI"/>
    <property type="match status" value="1"/>
</dbReference>
<gene>
    <name evidence="8" type="ORF">ACFYXQ_09185</name>
</gene>
<dbReference type="RefSeq" id="WP_387403147.1">
    <property type="nucleotide sequence ID" value="NZ_JBIAQY010000003.1"/>
</dbReference>
<dbReference type="InterPro" id="IPR000843">
    <property type="entry name" value="HTH_LacI"/>
</dbReference>
<evidence type="ECO:0000256" key="2">
    <source>
        <dbReference type="ARBA" id="ARBA00022908"/>
    </source>
</evidence>
<evidence type="ECO:0000313" key="8">
    <source>
        <dbReference type="EMBL" id="MFF3567937.1"/>
    </source>
</evidence>
<dbReference type="Gene3D" id="1.10.260.40">
    <property type="entry name" value="lambda repressor-like DNA-binding domains"/>
    <property type="match status" value="1"/>
</dbReference>
<evidence type="ECO:0000256" key="1">
    <source>
        <dbReference type="ARBA" id="ARBA00008857"/>
    </source>
</evidence>
<sequence>MGYAKPRKGYCEAHYAIGNGQYEVLRDTAGKPVRFPTKRLAQQEANHWEVKRRNGEIATATPEPPPVAHAGTNAPGNILFQDWVELWYEEQDLARTSMATYKSILRSQLLPEFGGKPLNEITKASITRWVRKLREAGYKPESIRTYRSLLHTILEDAHTAHRIAENPARRTRGRGRRIHANRGQEKRKVLAQGSTALLIAERMALLSGKDDEFVLMILANYSGMRLGELIGLETQFVPTDTPAERAKTRHTLRVHWQLCEIDGKFYKEPLKENSRRDIDLPHFLWLLLIDQINRTQPVACPCHSSTYVFAGQSKRRSKGSTGGLTLKDVAQSAGVSVGTASSAFRKDTPIAPSTRAHVIAAAEEIGYLRWTGDAVWHQRRSGPYRWIYTPAVSGQYPKSGTRSARPVWIRDDPFPGVPIRGRNAAQRANSYWQPIAEGMTPHGNRHTHRTDLEELAIPQVLIDDRIGHLDRSVQRRYTQPTNAMRDHLVTALTQRWHDALDARLAISPTSPVKVLDTLLKERAAELANKPAA</sequence>
<proteinExistence type="inferred from homology"/>
<comment type="similarity">
    <text evidence="1">Belongs to the 'phage' integrase family.</text>
</comment>
<dbReference type="InterPro" id="IPR010998">
    <property type="entry name" value="Integrase_recombinase_N"/>
</dbReference>
<dbReference type="PANTHER" id="PTHR30629:SF2">
    <property type="entry name" value="PROPHAGE INTEGRASE INTS-RELATED"/>
    <property type="match status" value="1"/>
</dbReference>
<evidence type="ECO:0000313" key="9">
    <source>
        <dbReference type="Proteomes" id="UP001601992"/>
    </source>
</evidence>
<feature type="domain" description="Core-binding (CB)" evidence="7">
    <location>
        <begin position="78"/>
        <end position="158"/>
    </location>
</feature>
<name>A0ABW6RVB5_9NOCA</name>
<evidence type="ECO:0000259" key="6">
    <source>
        <dbReference type="PROSITE" id="PS50932"/>
    </source>
</evidence>
<dbReference type="InterPro" id="IPR010982">
    <property type="entry name" value="Lambda_DNA-bd_dom_sf"/>
</dbReference>
<dbReference type="PROSITE" id="PS50932">
    <property type="entry name" value="HTH_LACI_2"/>
    <property type="match status" value="1"/>
</dbReference>
<dbReference type="SUPFAM" id="SSF56349">
    <property type="entry name" value="DNA breaking-rejoining enzymes"/>
    <property type="match status" value="2"/>
</dbReference>
<dbReference type="SUPFAM" id="SSF47413">
    <property type="entry name" value="lambda repressor-like DNA-binding domains"/>
    <property type="match status" value="1"/>
</dbReference>
<dbReference type="PROSITE" id="PS51900">
    <property type="entry name" value="CB"/>
    <property type="match status" value="1"/>
</dbReference>
<dbReference type="InterPro" id="IPR044068">
    <property type="entry name" value="CB"/>
</dbReference>
<dbReference type="InterPro" id="IPR050808">
    <property type="entry name" value="Phage_Integrase"/>
</dbReference>
<protein>
    <submittedName>
        <fullName evidence="8">LacI family DNA-binding transcriptional regulator</fullName>
    </submittedName>
</protein>
<dbReference type="PANTHER" id="PTHR30629">
    <property type="entry name" value="PROPHAGE INTEGRASE"/>
    <property type="match status" value="1"/>
</dbReference>
<evidence type="ECO:0000256" key="3">
    <source>
        <dbReference type="ARBA" id="ARBA00023125"/>
    </source>
</evidence>
<evidence type="ECO:0000259" key="7">
    <source>
        <dbReference type="PROSITE" id="PS51900"/>
    </source>
</evidence>
<dbReference type="Gene3D" id="1.10.150.130">
    <property type="match status" value="1"/>
</dbReference>
<dbReference type="Gene3D" id="1.10.443.10">
    <property type="entry name" value="Intergrase catalytic core"/>
    <property type="match status" value="1"/>
</dbReference>
<dbReference type="InterPro" id="IPR004107">
    <property type="entry name" value="Integrase_SAM-like_N"/>
</dbReference>
<keyword evidence="9" id="KW-1185">Reference proteome</keyword>
<reference evidence="8 9" key="1">
    <citation type="submission" date="2024-10" db="EMBL/GenBank/DDBJ databases">
        <title>The Natural Products Discovery Center: Release of the First 8490 Sequenced Strains for Exploring Actinobacteria Biosynthetic Diversity.</title>
        <authorList>
            <person name="Kalkreuter E."/>
            <person name="Kautsar S.A."/>
            <person name="Yang D."/>
            <person name="Bader C.D."/>
            <person name="Teijaro C.N."/>
            <person name="Fluegel L."/>
            <person name="Davis C.M."/>
            <person name="Simpson J.R."/>
            <person name="Lauterbach L."/>
            <person name="Steele A.D."/>
            <person name="Gui C."/>
            <person name="Meng S."/>
            <person name="Li G."/>
            <person name="Viehrig K."/>
            <person name="Ye F."/>
            <person name="Su P."/>
            <person name="Kiefer A.F."/>
            <person name="Nichols A."/>
            <person name="Cepeda A.J."/>
            <person name="Yan W."/>
            <person name="Fan B."/>
            <person name="Jiang Y."/>
            <person name="Adhikari A."/>
            <person name="Zheng C.-J."/>
            <person name="Schuster L."/>
            <person name="Cowan T.M."/>
            <person name="Smanski M.J."/>
            <person name="Chevrette M.G."/>
            <person name="De Carvalho L.P.S."/>
            <person name="Shen B."/>
        </authorList>
    </citation>
    <scope>NUCLEOTIDE SEQUENCE [LARGE SCALE GENOMIC DNA]</scope>
    <source>
        <strain evidence="8 9">NPDC002593</strain>
    </source>
</reference>
<feature type="domain" description="HTH lacI-type" evidence="6">
    <location>
        <begin position="324"/>
        <end position="367"/>
    </location>
</feature>
<dbReference type="GO" id="GO:0003677">
    <property type="term" value="F:DNA binding"/>
    <property type="evidence" value="ECO:0007669"/>
    <property type="project" value="UniProtKB-KW"/>
</dbReference>
<keyword evidence="4" id="KW-0233">DNA recombination</keyword>